<proteinExistence type="predicted"/>
<dbReference type="InterPro" id="IPR006490">
    <property type="entry name" value="Maj_tail_phi13"/>
</dbReference>
<evidence type="ECO:0000313" key="1">
    <source>
        <dbReference type="EMBL" id="MBC5995465.1"/>
    </source>
</evidence>
<dbReference type="Proteomes" id="UP000609849">
    <property type="component" value="Unassembled WGS sequence"/>
</dbReference>
<evidence type="ECO:0008006" key="3">
    <source>
        <dbReference type="Google" id="ProtNLM"/>
    </source>
</evidence>
<name>A0ABR7JKW8_9FIRM</name>
<accession>A0ABR7JKW8</accession>
<evidence type="ECO:0000313" key="2">
    <source>
        <dbReference type="Proteomes" id="UP000609849"/>
    </source>
</evidence>
<comment type="caution">
    <text evidence="1">The sequence shown here is derived from an EMBL/GenBank/DDBJ whole genome shotgun (WGS) entry which is preliminary data.</text>
</comment>
<dbReference type="NCBIfam" id="TIGR01603">
    <property type="entry name" value="maj_tail_phi13"/>
    <property type="match status" value="1"/>
</dbReference>
<dbReference type="EMBL" id="JACRWE010000001">
    <property type="protein sequence ID" value="MBC5995465.1"/>
    <property type="molecule type" value="Genomic_DNA"/>
</dbReference>
<organism evidence="1 2">
    <name type="scientific">Romboutsia faecis</name>
    <dbReference type="NCBI Taxonomy" id="2764597"/>
    <lineage>
        <taxon>Bacteria</taxon>
        <taxon>Bacillati</taxon>
        <taxon>Bacillota</taxon>
        <taxon>Clostridia</taxon>
        <taxon>Peptostreptococcales</taxon>
        <taxon>Peptostreptococcaceae</taxon>
        <taxon>Romboutsia</taxon>
    </lineage>
</organism>
<keyword evidence="2" id="KW-1185">Reference proteome</keyword>
<dbReference type="RefSeq" id="WP_172976769.1">
    <property type="nucleotide sequence ID" value="NZ_JACRWE010000001.1"/>
</dbReference>
<protein>
    <recommendedName>
        <fullName evidence="3">Phage major tail protein, phi13 family</fullName>
    </recommendedName>
</protein>
<sequence length="193" mass="20791">MAGKNYKQKIIFGMDNIHIAKINDDGTFGTIVPILGAKACEVSFESSEKIIYADNKPVYNDKRITKGSGKLSVLGLTMDEKALLAGVDVVKGGIALGANTVAPNLAVLFAQDKADDGKILTVIYNVQFTTPSIQAISTEGEKEEQIAELEFTCLPDVKDGLFFYTVDSTDEAADSTMVSNWFTEVQKPTSLPA</sequence>
<gene>
    <name evidence="1" type="ORF">H8923_01715</name>
</gene>
<reference evidence="1 2" key="1">
    <citation type="submission" date="2020-08" db="EMBL/GenBank/DDBJ databases">
        <authorList>
            <person name="Liu C."/>
            <person name="Sun Q."/>
        </authorList>
    </citation>
    <scope>NUCLEOTIDE SEQUENCE [LARGE SCALE GENOMIC DNA]</scope>
    <source>
        <strain evidence="1 2">NSJ-18</strain>
    </source>
</reference>